<organism evidence="1 2">
    <name type="scientific">Streptomyces aurantiacus</name>
    <dbReference type="NCBI Taxonomy" id="47760"/>
    <lineage>
        <taxon>Bacteria</taxon>
        <taxon>Bacillati</taxon>
        <taxon>Actinomycetota</taxon>
        <taxon>Actinomycetes</taxon>
        <taxon>Kitasatosporales</taxon>
        <taxon>Streptomycetaceae</taxon>
        <taxon>Streptomyces</taxon>
        <taxon>Streptomyces aurantiacus group</taxon>
    </lineage>
</organism>
<dbReference type="EMBL" id="AP023440">
    <property type="protein sequence ID" value="BCL28643.1"/>
    <property type="molecule type" value="Genomic_DNA"/>
</dbReference>
<evidence type="ECO:0000313" key="1">
    <source>
        <dbReference type="EMBL" id="BCL28643.1"/>
    </source>
</evidence>
<accession>A0A7G1NYX1</accession>
<dbReference type="Proteomes" id="UP000516444">
    <property type="component" value="Chromosome"/>
</dbReference>
<evidence type="ECO:0000313" key="2">
    <source>
        <dbReference type="Proteomes" id="UP000516444"/>
    </source>
</evidence>
<sequence>MFDLSQSTVGVRLCAGFDADGGAVVGKGDDALGVGVDRDVGVVRDDDVLTLPAALPNFRDDELRDPCGVETVLGLVEDQAPLGQAYG</sequence>
<reference evidence="1 2" key="1">
    <citation type="journal article" date="2014" name="Int. J. Syst. Evol. Microbiol.">
        <title>Complete genome sequence of Corynebacterium casei LMG S-19264T (=DSM 44701T), isolated from a smear-ripened cheese.</title>
        <authorList>
            <consortium name="US DOE Joint Genome Institute (JGI-PGF)"/>
            <person name="Walter F."/>
            <person name="Albersmeier A."/>
            <person name="Kalinowski J."/>
            <person name="Ruckert C."/>
        </authorList>
    </citation>
    <scope>NUCLEOTIDE SEQUENCE [LARGE SCALE GENOMIC DNA]</scope>
    <source>
        <strain evidence="1 2">JCM 4677</strain>
    </source>
</reference>
<keyword evidence="2" id="KW-1185">Reference proteome</keyword>
<dbReference type="KEGG" id="sgm:GCM10017557_35020"/>
<gene>
    <name evidence="1" type="ORF">GCM10017557_35020</name>
</gene>
<proteinExistence type="predicted"/>
<name>A0A7G1NYX1_9ACTN</name>
<protein>
    <submittedName>
        <fullName evidence="1">Uncharacterized protein</fullName>
    </submittedName>
</protein>
<dbReference type="AlphaFoldDB" id="A0A7G1NYX1"/>